<evidence type="ECO:0000256" key="1">
    <source>
        <dbReference type="SAM" id="SignalP"/>
    </source>
</evidence>
<feature type="signal peptide" evidence="1">
    <location>
        <begin position="1"/>
        <end position="21"/>
    </location>
</feature>
<dbReference type="EMBL" id="AP012292">
    <property type="protein sequence ID" value="BAL83049.1"/>
    <property type="molecule type" value="Genomic_DNA"/>
</dbReference>
<dbReference type="KEGG" id="sri:SELR_13410"/>
<evidence type="ECO:0008006" key="4">
    <source>
        <dbReference type="Google" id="ProtNLM"/>
    </source>
</evidence>
<gene>
    <name evidence="2" type="ordered locus">SELR_13410</name>
</gene>
<keyword evidence="1" id="KW-0732">Signal</keyword>
<reference evidence="2 3" key="1">
    <citation type="submission" date="2011-10" db="EMBL/GenBank/DDBJ databases">
        <title>Whole genome sequence of Selenomonas ruminantium subsp. lactilytica TAM6421.</title>
        <authorList>
            <person name="Oguchi A."/>
            <person name="Ankai A."/>
            <person name="Kaneko J."/>
            <person name="Yamada-Narita S."/>
            <person name="Fukui S."/>
            <person name="Takahashi M."/>
            <person name="Onodera T."/>
            <person name="Kojima S."/>
            <person name="Fushimi T."/>
            <person name="Abe N."/>
            <person name="Kamio Y."/>
            <person name="Yamazaki S."/>
            <person name="Fujita N."/>
        </authorList>
    </citation>
    <scope>NUCLEOTIDE SEQUENCE [LARGE SCALE GENOMIC DNA]</scope>
    <source>
        <strain evidence="3">NBRC 103574 / TAM6421</strain>
    </source>
</reference>
<organism evidence="2 3">
    <name type="scientific">Selenomonas ruminantium subsp. lactilytica (strain NBRC 103574 / TAM6421)</name>
    <dbReference type="NCBI Taxonomy" id="927704"/>
    <lineage>
        <taxon>Bacteria</taxon>
        <taxon>Bacillati</taxon>
        <taxon>Bacillota</taxon>
        <taxon>Negativicutes</taxon>
        <taxon>Selenomonadales</taxon>
        <taxon>Selenomonadaceae</taxon>
        <taxon>Selenomonas</taxon>
    </lineage>
</organism>
<feature type="chain" id="PRO_5003627314" description="DUF4468 domain-containing protein" evidence="1">
    <location>
        <begin position="22"/>
        <end position="172"/>
    </location>
</feature>
<proteinExistence type="predicted"/>
<sequence>MRKSICLAIMIVGMLMTTAYAAKWSSLNVPMKEGRDAMIAQSYESDRMKVLTSYDRNKLYGIYFWRHEFYSRPEDGEGQINYRIYLSFLDMKKKPWVIYDSLLYTKVWFNSSITESNPHWVNRGKVTADNPDNEKIAKQVVAQANKLVKQDRITGRNVPIDLKTVKVPDDMK</sequence>
<dbReference type="AlphaFoldDB" id="I0GQL2"/>
<dbReference type="Proteomes" id="UP000007887">
    <property type="component" value="Chromosome"/>
</dbReference>
<accession>I0GQL2</accession>
<name>I0GQL2_SELRL</name>
<evidence type="ECO:0000313" key="2">
    <source>
        <dbReference type="EMBL" id="BAL83049.1"/>
    </source>
</evidence>
<evidence type="ECO:0000313" key="3">
    <source>
        <dbReference type="Proteomes" id="UP000007887"/>
    </source>
</evidence>
<protein>
    <recommendedName>
        <fullName evidence="4">DUF4468 domain-containing protein</fullName>
    </recommendedName>
</protein>
<dbReference type="PATRIC" id="fig|927704.6.peg.1381"/>
<dbReference type="HOGENOM" id="CLU_1554218_0_0_9"/>